<name>D8SUR6_SELML</name>
<feature type="non-terminal residue" evidence="4">
    <location>
        <position position="1"/>
    </location>
</feature>
<dbReference type="EMBL" id="GL377643">
    <property type="protein sequence ID" value="EFJ11935.1"/>
    <property type="molecule type" value="Genomic_DNA"/>
</dbReference>
<dbReference type="HOGENOM" id="CLU_007383_11_3_1"/>
<dbReference type="Gramene" id="EFJ11935">
    <property type="protein sequence ID" value="EFJ11935"/>
    <property type="gene ID" value="SELMODRAFT_46084"/>
</dbReference>
<gene>
    <name evidence="4" type="ORF">SELMODRAFT_46084</name>
</gene>
<dbReference type="Proteomes" id="UP000001514">
    <property type="component" value="Unassembled WGS sequence"/>
</dbReference>
<dbReference type="PANTHER" id="PTHR43574">
    <property type="entry name" value="EPIMERASE-RELATED"/>
    <property type="match status" value="1"/>
</dbReference>
<keyword evidence="2" id="KW-0520">NAD</keyword>
<sequence>STNQSMFVFGLGYTGVELGKQLRTKGWLVSGTCRSAEKRRTLEECYGVDAYIFGPGVSLDNGGLEALYQATHLVSCVPPDPDTLTDMVLKMHLEDIEARCRALRWIGYISSTGVYGDHRGGWVDESTQAKPVDRKSKARVAAENSWLELQHSNASVQIFRAGGIYGPGRSVLDTLQGARQRRVSEARHSRRFTSRIHVSDVCQVLMASMESPHSGRIYNVVDDDPAPRSEVAAFGMELLGMELKEESPGNGDGGSAAAEKRVMNKRIKEELGVELMFPSYREGLAAVV</sequence>
<dbReference type="eggNOG" id="KOG0747">
    <property type="taxonomic scope" value="Eukaryota"/>
</dbReference>
<dbReference type="STRING" id="88036.D8SUR6"/>
<proteinExistence type="inferred from homology"/>
<protein>
    <recommendedName>
        <fullName evidence="6">NAD-dependent epimerase/dehydratase domain-containing protein</fullName>
    </recommendedName>
</protein>
<comment type="similarity">
    <text evidence="1">Belongs to the NAD(P)-dependent epimerase/dehydratase family.</text>
</comment>
<dbReference type="GO" id="GO:0016854">
    <property type="term" value="F:racemase and epimerase activity"/>
    <property type="evidence" value="ECO:0000318"/>
    <property type="project" value="GO_Central"/>
</dbReference>
<dbReference type="InParanoid" id="D8SUR6"/>
<dbReference type="CDD" id="cd05266">
    <property type="entry name" value="SDR_a4"/>
    <property type="match status" value="1"/>
</dbReference>
<keyword evidence="5" id="KW-1185">Reference proteome</keyword>
<feature type="non-terminal residue" evidence="4">
    <location>
        <position position="288"/>
    </location>
</feature>
<evidence type="ECO:0000256" key="2">
    <source>
        <dbReference type="ARBA" id="ARBA00023027"/>
    </source>
</evidence>
<dbReference type="OMA" id="FRCGGIY"/>
<evidence type="ECO:0000313" key="5">
    <source>
        <dbReference type="Proteomes" id="UP000001514"/>
    </source>
</evidence>
<evidence type="ECO:0000313" key="4">
    <source>
        <dbReference type="EMBL" id="EFJ11935.1"/>
    </source>
</evidence>
<reference evidence="4 5" key="1">
    <citation type="journal article" date="2011" name="Science">
        <title>The Selaginella genome identifies genetic changes associated with the evolution of vascular plants.</title>
        <authorList>
            <person name="Banks J.A."/>
            <person name="Nishiyama T."/>
            <person name="Hasebe M."/>
            <person name="Bowman J.L."/>
            <person name="Gribskov M."/>
            <person name="dePamphilis C."/>
            <person name="Albert V.A."/>
            <person name="Aono N."/>
            <person name="Aoyama T."/>
            <person name="Ambrose B.A."/>
            <person name="Ashton N.W."/>
            <person name="Axtell M.J."/>
            <person name="Barker E."/>
            <person name="Barker M.S."/>
            <person name="Bennetzen J.L."/>
            <person name="Bonawitz N.D."/>
            <person name="Chapple C."/>
            <person name="Cheng C."/>
            <person name="Correa L.G."/>
            <person name="Dacre M."/>
            <person name="DeBarry J."/>
            <person name="Dreyer I."/>
            <person name="Elias M."/>
            <person name="Engstrom E.M."/>
            <person name="Estelle M."/>
            <person name="Feng L."/>
            <person name="Finet C."/>
            <person name="Floyd S.K."/>
            <person name="Frommer W.B."/>
            <person name="Fujita T."/>
            <person name="Gramzow L."/>
            <person name="Gutensohn M."/>
            <person name="Harholt J."/>
            <person name="Hattori M."/>
            <person name="Heyl A."/>
            <person name="Hirai T."/>
            <person name="Hiwatashi Y."/>
            <person name="Ishikawa M."/>
            <person name="Iwata M."/>
            <person name="Karol K.G."/>
            <person name="Koehler B."/>
            <person name="Kolukisaoglu U."/>
            <person name="Kubo M."/>
            <person name="Kurata T."/>
            <person name="Lalonde S."/>
            <person name="Li K."/>
            <person name="Li Y."/>
            <person name="Litt A."/>
            <person name="Lyons E."/>
            <person name="Manning G."/>
            <person name="Maruyama T."/>
            <person name="Michael T.P."/>
            <person name="Mikami K."/>
            <person name="Miyazaki S."/>
            <person name="Morinaga S."/>
            <person name="Murata T."/>
            <person name="Mueller-Roeber B."/>
            <person name="Nelson D.R."/>
            <person name="Obara M."/>
            <person name="Oguri Y."/>
            <person name="Olmstead R.G."/>
            <person name="Onodera N."/>
            <person name="Petersen B.L."/>
            <person name="Pils B."/>
            <person name="Prigge M."/>
            <person name="Rensing S.A."/>
            <person name="Riano-Pachon D.M."/>
            <person name="Roberts A.W."/>
            <person name="Sato Y."/>
            <person name="Scheller H.V."/>
            <person name="Schulz B."/>
            <person name="Schulz C."/>
            <person name="Shakirov E.V."/>
            <person name="Shibagaki N."/>
            <person name="Shinohara N."/>
            <person name="Shippen D.E."/>
            <person name="Soerensen I."/>
            <person name="Sotooka R."/>
            <person name="Sugimoto N."/>
            <person name="Sugita M."/>
            <person name="Sumikawa N."/>
            <person name="Tanurdzic M."/>
            <person name="Theissen G."/>
            <person name="Ulvskov P."/>
            <person name="Wakazuki S."/>
            <person name="Weng J.K."/>
            <person name="Willats W.W."/>
            <person name="Wipf D."/>
            <person name="Wolf P.G."/>
            <person name="Yang L."/>
            <person name="Zimmer A.D."/>
            <person name="Zhu Q."/>
            <person name="Mitros T."/>
            <person name="Hellsten U."/>
            <person name="Loque D."/>
            <person name="Otillar R."/>
            <person name="Salamov A."/>
            <person name="Schmutz J."/>
            <person name="Shapiro H."/>
            <person name="Lindquist E."/>
            <person name="Lucas S."/>
            <person name="Rokhsar D."/>
            <person name="Grigoriev I.V."/>
        </authorList>
    </citation>
    <scope>NUCLEOTIDE SEQUENCE [LARGE SCALE GENOMIC DNA]</scope>
</reference>
<evidence type="ECO:0008006" key="6">
    <source>
        <dbReference type="Google" id="ProtNLM"/>
    </source>
</evidence>
<organism evidence="5">
    <name type="scientific">Selaginella moellendorffii</name>
    <name type="common">Spikemoss</name>
    <dbReference type="NCBI Taxonomy" id="88036"/>
    <lineage>
        <taxon>Eukaryota</taxon>
        <taxon>Viridiplantae</taxon>
        <taxon>Streptophyta</taxon>
        <taxon>Embryophyta</taxon>
        <taxon>Tracheophyta</taxon>
        <taxon>Lycopodiopsida</taxon>
        <taxon>Selaginellales</taxon>
        <taxon>Selaginellaceae</taxon>
        <taxon>Selaginella</taxon>
    </lineage>
</organism>
<dbReference type="KEGG" id="smo:SELMODRAFT_46084"/>
<keyword evidence="3" id="KW-0413">Isomerase</keyword>
<dbReference type="AlphaFoldDB" id="D8SUR6"/>
<dbReference type="SUPFAM" id="SSF51735">
    <property type="entry name" value="NAD(P)-binding Rossmann-fold domains"/>
    <property type="match status" value="1"/>
</dbReference>
<evidence type="ECO:0000256" key="1">
    <source>
        <dbReference type="ARBA" id="ARBA00007637"/>
    </source>
</evidence>
<evidence type="ECO:0000256" key="3">
    <source>
        <dbReference type="ARBA" id="ARBA00023235"/>
    </source>
</evidence>
<accession>D8SUR6</accession>
<dbReference type="InterPro" id="IPR036291">
    <property type="entry name" value="NAD(P)-bd_dom_sf"/>
</dbReference>
<dbReference type="Gene3D" id="3.40.50.720">
    <property type="entry name" value="NAD(P)-binding Rossmann-like Domain"/>
    <property type="match status" value="1"/>
</dbReference>
<dbReference type="FunCoup" id="D8SUR6">
    <property type="interactions" value="61"/>
</dbReference>